<dbReference type="RefSeq" id="WP_107570795.1">
    <property type="nucleotide sequence ID" value="NZ_PYYB01000003.1"/>
</dbReference>
<accession>A0A2T4UEA7</accession>
<organism evidence="1 2">
    <name type="scientific">Paraconexibacter algicola</name>
    <dbReference type="NCBI Taxonomy" id="2133960"/>
    <lineage>
        <taxon>Bacteria</taxon>
        <taxon>Bacillati</taxon>
        <taxon>Actinomycetota</taxon>
        <taxon>Thermoleophilia</taxon>
        <taxon>Solirubrobacterales</taxon>
        <taxon>Paraconexibacteraceae</taxon>
        <taxon>Paraconexibacter</taxon>
    </lineage>
</organism>
<sequence>MLVHANIDTTDPVRALREVEARLPDTTKAAVVKVAGRVVEPRARADAAKHVGRFASAVTVKEGRNGAYLTGGTGLPGRVIGLAEFGGTVRTPIRPKRRAAVRTPQGPRAAVLGPRTYRAREFLVGAVEATDEQTRREVLSEILLDFERAGLETP</sequence>
<proteinExistence type="predicted"/>
<protein>
    <submittedName>
        <fullName evidence="1">Uncharacterized protein</fullName>
    </submittedName>
</protein>
<name>A0A2T4UEA7_9ACTN</name>
<evidence type="ECO:0000313" key="1">
    <source>
        <dbReference type="EMBL" id="PTL55752.1"/>
    </source>
</evidence>
<keyword evidence="2" id="KW-1185">Reference proteome</keyword>
<reference evidence="1 2" key="1">
    <citation type="submission" date="2018-03" db="EMBL/GenBank/DDBJ databases">
        <title>Aquarubrobacter algicola gen. nov., sp. nov., a novel actinobacterium isolated from shallow eutrophic lake during the end of cyanobacterial harmful algal blooms.</title>
        <authorList>
            <person name="Chun S.J."/>
        </authorList>
    </citation>
    <scope>NUCLEOTIDE SEQUENCE [LARGE SCALE GENOMIC DNA]</scope>
    <source>
        <strain evidence="1 2">Seoho-28</strain>
    </source>
</reference>
<gene>
    <name evidence="1" type="ORF">C7Y72_19170</name>
</gene>
<dbReference type="AlphaFoldDB" id="A0A2T4UEA7"/>
<dbReference type="Proteomes" id="UP000240739">
    <property type="component" value="Unassembled WGS sequence"/>
</dbReference>
<comment type="caution">
    <text evidence="1">The sequence shown here is derived from an EMBL/GenBank/DDBJ whole genome shotgun (WGS) entry which is preliminary data.</text>
</comment>
<evidence type="ECO:0000313" key="2">
    <source>
        <dbReference type="Proteomes" id="UP000240739"/>
    </source>
</evidence>
<dbReference type="EMBL" id="PYYB01000003">
    <property type="protein sequence ID" value="PTL55752.1"/>
    <property type="molecule type" value="Genomic_DNA"/>
</dbReference>